<evidence type="ECO:0000256" key="4">
    <source>
        <dbReference type="ARBA" id="ARBA00023242"/>
    </source>
</evidence>
<comment type="similarity">
    <text evidence="5">Belongs to the archaeal Rpo11/eukaryotic RPB11/RPC19 RNA polymerase subunit family.</text>
</comment>
<dbReference type="InterPro" id="IPR008193">
    <property type="entry name" value="RNA_pol_Rpb11_13-16kDa_CS"/>
</dbReference>
<evidence type="ECO:0000256" key="2">
    <source>
        <dbReference type="ARBA" id="ARBA00022478"/>
    </source>
</evidence>
<dbReference type="PROSITE" id="PS01154">
    <property type="entry name" value="RNA_POL_L_13KD"/>
    <property type="match status" value="1"/>
</dbReference>
<dbReference type="GO" id="GO:0046983">
    <property type="term" value="F:protein dimerization activity"/>
    <property type="evidence" value="ECO:0007669"/>
    <property type="project" value="InterPro"/>
</dbReference>
<dbReference type="Proteomes" id="UP000321947">
    <property type="component" value="Unassembled WGS sequence"/>
</dbReference>
<accession>A0A5D3CJ64</accession>
<evidence type="ECO:0000256" key="5">
    <source>
        <dbReference type="ARBA" id="ARBA00025751"/>
    </source>
</evidence>
<dbReference type="InterPro" id="IPR022905">
    <property type="entry name" value="Rpo11-like"/>
</dbReference>
<dbReference type="GO" id="GO:0005665">
    <property type="term" value="C:RNA polymerase II, core complex"/>
    <property type="evidence" value="ECO:0007669"/>
    <property type="project" value="InterPro"/>
</dbReference>
<dbReference type="GO" id="GO:0003899">
    <property type="term" value="F:DNA-directed RNA polymerase activity"/>
    <property type="evidence" value="ECO:0007669"/>
    <property type="project" value="InterPro"/>
</dbReference>
<keyword evidence="3" id="KW-0804">Transcription</keyword>
<dbReference type="InterPro" id="IPR036603">
    <property type="entry name" value="RBP11-like"/>
</dbReference>
<proteinExistence type="inferred from homology"/>
<evidence type="ECO:0000313" key="7">
    <source>
        <dbReference type="EMBL" id="TYK10426.1"/>
    </source>
</evidence>
<reference evidence="7 8" key="1">
    <citation type="submission" date="2019-08" db="EMBL/GenBank/DDBJ databases">
        <title>Draft genome sequences of two oriental melons (Cucumis melo L. var makuwa).</title>
        <authorList>
            <person name="Kwon S.-Y."/>
        </authorList>
    </citation>
    <scope>NUCLEOTIDE SEQUENCE [LARGE SCALE GENOMIC DNA]</scope>
    <source>
        <strain evidence="8">cv. Chang Bougi</strain>
        <tissue evidence="7">Leaf</tissue>
    </source>
</reference>
<gene>
    <name evidence="7" type="ORF">E5676_scaffold459G00720</name>
</gene>
<dbReference type="GO" id="GO:0006366">
    <property type="term" value="P:transcription by RNA polymerase II"/>
    <property type="evidence" value="ECO:0007669"/>
    <property type="project" value="InterPro"/>
</dbReference>
<dbReference type="PANTHER" id="PTHR13946">
    <property type="entry name" value="DNA-DIRECTED RNA POLYMERASE I,II,III"/>
    <property type="match status" value="1"/>
</dbReference>
<dbReference type="AlphaFoldDB" id="A0A5D3CJ64"/>
<feature type="domain" description="DNA-directed RNA polymerase RBP11-like dimerisation" evidence="6">
    <location>
        <begin position="30"/>
        <end position="102"/>
    </location>
</feature>
<evidence type="ECO:0000313" key="8">
    <source>
        <dbReference type="Proteomes" id="UP000321947"/>
    </source>
</evidence>
<dbReference type="InterPro" id="IPR037685">
    <property type="entry name" value="RBP11"/>
</dbReference>
<dbReference type="FunFam" id="3.30.1360.10:FF:000007">
    <property type="entry name" value="DNA-directed RNA polymerase II subunit RPB11-like protein"/>
    <property type="match status" value="1"/>
</dbReference>
<sequence length="158" mass="18278">MNVPDRYERFVVPEGAKKVSYERDTKIMNAATFILEREDHTIGNILRMQLHRDDNVLFAGYQLPHPLKYRILVRIQTASQSSPMQAYNQAINDLDKELDVLKYELEVMLSLPLDFFFSLSAIGVRVRFQGSRGPISFPSKKTKGKFEFNNDELGMECQ</sequence>
<comment type="caution">
    <text evidence="7">The sequence shown here is derived from an EMBL/GenBank/DDBJ whole genome shotgun (WGS) entry which is preliminary data.</text>
</comment>
<dbReference type="CDD" id="cd06926">
    <property type="entry name" value="RNAP_II_RPB11"/>
    <property type="match status" value="1"/>
</dbReference>
<dbReference type="PANTHER" id="PTHR13946:SF16">
    <property type="entry name" value="DNA-DIRECTED RNA POLYMERASE II SUBUNIT RPB11"/>
    <property type="match status" value="1"/>
</dbReference>
<dbReference type="EMBL" id="SSTD01011126">
    <property type="protein sequence ID" value="TYK10426.1"/>
    <property type="molecule type" value="Genomic_DNA"/>
</dbReference>
<name>A0A5D3CJ64_CUCMM</name>
<dbReference type="InterPro" id="IPR009025">
    <property type="entry name" value="RBP11-like_dimer"/>
</dbReference>
<keyword evidence="4" id="KW-0539">Nucleus</keyword>
<dbReference type="GO" id="GO:0003677">
    <property type="term" value="F:DNA binding"/>
    <property type="evidence" value="ECO:0007669"/>
    <property type="project" value="InterPro"/>
</dbReference>
<protein>
    <submittedName>
        <fullName evidence="7">DNA-directed RNA polymerases II, IV and V subunit 11-like</fullName>
    </submittedName>
</protein>
<organism evidence="7 8">
    <name type="scientific">Cucumis melo var. makuwa</name>
    <name type="common">Oriental melon</name>
    <dbReference type="NCBI Taxonomy" id="1194695"/>
    <lineage>
        <taxon>Eukaryota</taxon>
        <taxon>Viridiplantae</taxon>
        <taxon>Streptophyta</taxon>
        <taxon>Embryophyta</taxon>
        <taxon>Tracheophyta</taxon>
        <taxon>Spermatophyta</taxon>
        <taxon>Magnoliopsida</taxon>
        <taxon>eudicotyledons</taxon>
        <taxon>Gunneridae</taxon>
        <taxon>Pentapetalae</taxon>
        <taxon>rosids</taxon>
        <taxon>fabids</taxon>
        <taxon>Cucurbitales</taxon>
        <taxon>Cucurbitaceae</taxon>
        <taxon>Benincaseae</taxon>
        <taxon>Cucumis</taxon>
    </lineage>
</organism>
<dbReference type="Pfam" id="PF13656">
    <property type="entry name" value="RNA_pol_L_2"/>
    <property type="match status" value="1"/>
</dbReference>
<evidence type="ECO:0000256" key="3">
    <source>
        <dbReference type="ARBA" id="ARBA00023163"/>
    </source>
</evidence>
<comment type="subcellular location">
    <subcellularLocation>
        <location evidence="1">Nucleus</location>
    </subcellularLocation>
</comment>
<keyword evidence="2 7" id="KW-0240">DNA-directed RNA polymerase</keyword>
<evidence type="ECO:0000259" key="6">
    <source>
        <dbReference type="Pfam" id="PF13656"/>
    </source>
</evidence>
<dbReference type="Gene3D" id="3.30.1360.10">
    <property type="entry name" value="RNA polymerase, RBP11-like subunit"/>
    <property type="match status" value="1"/>
</dbReference>
<dbReference type="SUPFAM" id="SSF55257">
    <property type="entry name" value="RBP11-like subunits of RNA polymerase"/>
    <property type="match status" value="1"/>
</dbReference>
<dbReference type="HAMAP" id="MF_00261">
    <property type="entry name" value="RNApol_arch_Rpo11"/>
    <property type="match status" value="1"/>
</dbReference>
<evidence type="ECO:0000256" key="1">
    <source>
        <dbReference type="ARBA" id="ARBA00004123"/>
    </source>
</evidence>